<dbReference type="STRING" id="619805.SAMN05660477_01639"/>
<evidence type="ECO:0000256" key="4">
    <source>
        <dbReference type="ARBA" id="ARBA00022989"/>
    </source>
</evidence>
<evidence type="ECO:0000256" key="2">
    <source>
        <dbReference type="ARBA" id="ARBA00009025"/>
    </source>
</evidence>
<evidence type="ECO:0000313" key="10">
    <source>
        <dbReference type="Proteomes" id="UP000191112"/>
    </source>
</evidence>
<feature type="transmembrane region" description="Helical" evidence="7">
    <location>
        <begin position="84"/>
        <end position="102"/>
    </location>
</feature>
<dbReference type="RefSeq" id="WP_079666881.1">
    <property type="nucleotide sequence ID" value="NZ_FUYZ01000004.1"/>
</dbReference>
<dbReference type="GO" id="GO:0015990">
    <property type="term" value="P:electron transport coupled proton transport"/>
    <property type="evidence" value="ECO:0007669"/>
    <property type="project" value="TreeGrafter"/>
</dbReference>
<sequence length="500" mass="55576">MSYLATLLLLPLVGSGLVFAWRNSSSKHLALAIAFIQMFLAFYMLSNFDFGPTVDSRLQYEIQYPWFQFINSTLHFGIDGMSMLLVILTNILVPLIILSSYNENKPYNNNFYALILLMQFGLIGVFTALDGLLFYIFWEVTLIPIWLIAGVWGQEDKRIKFTTKFFVYTFVGSLFMLLGFIYVYNYSASFAVTDMYNAALNLNQQTVIFWFIFFAFAVKLPVFPFHTWQPDTYTYSPTQGSMLLSGIMLKMAVYGVLRYLLPITPLAIGGISGDIVVILAVVGVIYGALIAIVNNDSKRIIAYSSLSHVGLMVAGIFASAILTVRLANPASLVIEGAEGALVQTFAHGINVVGLFYCADILYKRFKTRDIRQMGGLAKIAPKFAILFMIILLGSMAVPLTNGFIGEFILLKSVFDYNLIMGVLSGLTVILCAVYMLRLYGKAMFGKTDDMLLSTAKDLSTAEFSVLASLSVFVILMGIFPQVIIEMVGSSLKFIFLSMIS</sequence>
<dbReference type="GO" id="GO:0048039">
    <property type="term" value="F:ubiquinone binding"/>
    <property type="evidence" value="ECO:0007669"/>
    <property type="project" value="TreeGrafter"/>
</dbReference>
<feature type="transmembrane region" description="Helical" evidence="7">
    <location>
        <begin position="416"/>
        <end position="439"/>
    </location>
</feature>
<gene>
    <name evidence="9" type="ORF">SAMN05660477_01639</name>
</gene>
<feature type="transmembrane region" description="Helical" evidence="7">
    <location>
        <begin position="300"/>
        <end position="324"/>
    </location>
</feature>
<dbReference type="PRINTS" id="PR01437">
    <property type="entry name" value="NUOXDRDTASE4"/>
</dbReference>
<feature type="transmembrane region" description="Helical" evidence="7">
    <location>
        <begin position="460"/>
        <end position="483"/>
    </location>
</feature>
<dbReference type="NCBIfam" id="TIGR01972">
    <property type="entry name" value="NDH_I_M"/>
    <property type="match status" value="1"/>
</dbReference>
<dbReference type="GO" id="GO:0008137">
    <property type="term" value="F:NADH dehydrogenase (ubiquinone) activity"/>
    <property type="evidence" value="ECO:0007669"/>
    <property type="project" value="InterPro"/>
</dbReference>
<evidence type="ECO:0000256" key="3">
    <source>
        <dbReference type="ARBA" id="ARBA00022692"/>
    </source>
</evidence>
<keyword evidence="3 6" id="KW-0812">Transmembrane</keyword>
<protein>
    <submittedName>
        <fullName evidence="9">NADH-quinone oxidoreductase subunit M</fullName>
    </submittedName>
</protein>
<feature type="transmembrane region" description="Helical" evidence="7">
    <location>
        <begin position="383"/>
        <end position="404"/>
    </location>
</feature>
<evidence type="ECO:0000256" key="6">
    <source>
        <dbReference type="RuleBase" id="RU000320"/>
    </source>
</evidence>
<keyword evidence="10" id="KW-1185">Reference proteome</keyword>
<feature type="transmembrane region" description="Helical" evidence="7">
    <location>
        <begin position="344"/>
        <end position="362"/>
    </location>
</feature>
<reference evidence="9 10" key="1">
    <citation type="submission" date="2017-02" db="EMBL/GenBank/DDBJ databases">
        <authorList>
            <person name="Peterson S.W."/>
        </authorList>
    </citation>
    <scope>NUCLEOTIDE SEQUENCE [LARGE SCALE GENOMIC DNA]</scope>
    <source>
        <strain evidence="9 10">DSM 22323</strain>
    </source>
</reference>
<dbReference type="PANTHER" id="PTHR43507">
    <property type="entry name" value="NADH-UBIQUINONE OXIDOREDUCTASE CHAIN 4"/>
    <property type="match status" value="1"/>
</dbReference>
<dbReference type="Proteomes" id="UP000191112">
    <property type="component" value="Unassembled WGS sequence"/>
</dbReference>
<dbReference type="GO" id="GO:0016020">
    <property type="term" value="C:membrane"/>
    <property type="evidence" value="ECO:0007669"/>
    <property type="project" value="UniProtKB-SubCell"/>
</dbReference>
<name>A0A1T5EW93_9FLAO</name>
<dbReference type="EMBL" id="FUYZ01000004">
    <property type="protein sequence ID" value="SKB88089.1"/>
    <property type="molecule type" value="Genomic_DNA"/>
</dbReference>
<evidence type="ECO:0000313" key="9">
    <source>
        <dbReference type="EMBL" id="SKB88089.1"/>
    </source>
</evidence>
<feature type="transmembrane region" description="Helical" evidence="7">
    <location>
        <begin position="240"/>
        <end position="261"/>
    </location>
</feature>
<dbReference type="PANTHER" id="PTHR43507:SF1">
    <property type="entry name" value="NADH-UBIQUINONE OXIDOREDUCTASE CHAIN 4"/>
    <property type="match status" value="1"/>
</dbReference>
<feature type="transmembrane region" description="Helical" evidence="7">
    <location>
        <begin position="30"/>
        <end position="50"/>
    </location>
</feature>
<comment type="subcellular location">
    <subcellularLocation>
        <location evidence="1">Endomembrane system</location>
        <topology evidence="1">Multi-pass membrane protein</topology>
    </subcellularLocation>
    <subcellularLocation>
        <location evidence="6">Membrane</location>
        <topology evidence="6">Multi-pass membrane protein</topology>
    </subcellularLocation>
</comment>
<comment type="similarity">
    <text evidence="2">Belongs to the complex I subunit 4 family.</text>
</comment>
<dbReference type="InterPro" id="IPR010227">
    <property type="entry name" value="NADH_Q_OxRdtase_chainM/4"/>
</dbReference>
<dbReference type="InterPro" id="IPR001750">
    <property type="entry name" value="ND/Mrp_TM"/>
</dbReference>
<feature type="domain" description="NADH:quinone oxidoreductase/Mrp antiporter transmembrane" evidence="8">
    <location>
        <begin position="130"/>
        <end position="427"/>
    </location>
</feature>
<proteinExistence type="inferred from homology"/>
<accession>A0A1T5EW93</accession>
<dbReference type="GO" id="GO:0042773">
    <property type="term" value="P:ATP synthesis coupled electron transport"/>
    <property type="evidence" value="ECO:0007669"/>
    <property type="project" value="InterPro"/>
</dbReference>
<evidence type="ECO:0000259" key="8">
    <source>
        <dbReference type="Pfam" id="PF00361"/>
    </source>
</evidence>
<keyword evidence="5 7" id="KW-0472">Membrane</keyword>
<keyword evidence="4 7" id="KW-1133">Transmembrane helix</keyword>
<dbReference type="OrthoDB" id="9811718at2"/>
<dbReference type="AlphaFoldDB" id="A0A1T5EW93"/>
<evidence type="ECO:0000256" key="5">
    <source>
        <dbReference type="ARBA" id="ARBA00023136"/>
    </source>
</evidence>
<feature type="transmembrane region" description="Helical" evidence="7">
    <location>
        <begin position="267"/>
        <end position="293"/>
    </location>
</feature>
<dbReference type="GO" id="GO:0003954">
    <property type="term" value="F:NADH dehydrogenase activity"/>
    <property type="evidence" value="ECO:0007669"/>
    <property type="project" value="TreeGrafter"/>
</dbReference>
<evidence type="ECO:0000256" key="1">
    <source>
        <dbReference type="ARBA" id="ARBA00004127"/>
    </source>
</evidence>
<feature type="transmembrane region" description="Helical" evidence="7">
    <location>
        <begin position="111"/>
        <end position="129"/>
    </location>
</feature>
<feature type="transmembrane region" description="Helical" evidence="7">
    <location>
        <begin position="135"/>
        <end position="153"/>
    </location>
</feature>
<feature type="transmembrane region" description="Helical" evidence="7">
    <location>
        <begin position="207"/>
        <end position="228"/>
    </location>
</feature>
<evidence type="ECO:0000256" key="7">
    <source>
        <dbReference type="SAM" id="Phobius"/>
    </source>
</evidence>
<dbReference type="GO" id="GO:0012505">
    <property type="term" value="C:endomembrane system"/>
    <property type="evidence" value="ECO:0007669"/>
    <property type="project" value="UniProtKB-SubCell"/>
</dbReference>
<organism evidence="9 10">
    <name type="scientific">Soonwooa buanensis</name>
    <dbReference type="NCBI Taxonomy" id="619805"/>
    <lineage>
        <taxon>Bacteria</taxon>
        <taxon>Pseudomonadati</taxon>
        <taxon>Bacteroidota</taxon>
        <taxon>Flavobacteriia</taxon>
        <taxon>Flavobacteriales</taxon>
        <taxon>Weeksellaceae</taxon>
        <taxon>Chryseobacterium group</taxon>
        <taxon>Soonwooa</taxon>
    </lineage>
</organism>
<feature type="transmembrane region" description="Helical" evidence="7">
    <location>
        <begin position="165"/>
        <end position="187"/>
    </location>
</feature>
<dbReference type="Pfam" id="PF00361">
    <property type="entry name" value="Proton_antipo_M"/>
    <property type="match status" value="1"/>
</dbReference>
<dbReference type="InterPro" id="IPR003918">
    <property type="entry name" value="NADH_UbQ_OxRdtase"/>
</dbReference>